<reference evidence="1 2" key="1">
    <citation type="submission" date="2019-10" db="EMBL/GenBank/DDBJ databases">
        <authorList>
            <person name="Palmer J.M."/>
        </authorList>
    </citation>
    <scope>NUCLEOTIDE SEQUENCE [LARGE SCALE GENOMIC DNA]</scope>
    <source>
        <strain evidence="1 2">TWF730</strain>
    </source>
</reference>
<dbReference type="EMBL" id="JAVHNS010000008">
    <property type="protein sequence ID" value="KAK6345831.1"/>
    <property type="molecule type" value="Genomic_DNA"/>
</dbReference>
<protein>
    <submittedName>
        <fullName evidence="1">Uncharacterized protein</fullName>
    </submittedName>
</protein>
<gene>
    <name evidence="1" type="ORF">TWF730_010174</name>
</gene>
<comment type="caution">
    <text evidence="1">The sequence shown here is derived from an EMBL/GenBank/DDBJ whole genome shotgun (WGS) entry which is preliminary data.</text>
</comment>
<dbReference type="Proteomes" id="UP001373714">
    <property type="component" value="Unassembled WGS sequence"/>
</dbReference>
<sequence>MHSTSPSFAFFAGTPSGIFTPIRLYLQAVCQASPFIFFVEPVSNRTVDTRKSSLHAIFCLRRTGVTISGEGASGALSQIPKSGSENLCTGNLADWSIAL</sequence>
<keyword evidence="2" id="KW-1185">Reference proteome</keyword>
<proteinExistence type="predicted"/>
<dbReference type="AlphaFoldDB" id="A0AAV9UTT6"/>
<evidence type="ECO:0000313" key="2">
    <source>
        <dbReference type="Proteomes" id="UP001373714"/>
    </source>
</evidence>
<name>A0AAV9UTT6_9PEZI</name>
<accession>A0AAV9UTT6</accession>
<organism evidence="1 2">
    <name type="scientific">Orbilia blumenaviensis</name>
    <dbReference type="NCBI Taxonomy" id="1796055"/>
    <lineage>
        <taxon>Eukaryota</taxon>
        <taxon>Fungi</taxon>
        <taxon>Dikarya</taxon>
        <taxon>Ascomycota</taxon>
        <taxon>Pezizomycotina</taxon>
        <taxon>Orbiliomycetes</taxon>
        <taxon>Orbiliales</taxon>
        <taxon>Orbiliaceae</taxon>
        <taxon>Orbilia</taxon>
    </lineage>
</organism>
<evidence type="ECO:0000313" key="1">
    <source>
        <dbReference type="EMBL" id="KAK6345831.1"/>
    </source>
</evidence>